<protein>
    <submittedName>
        <fullName evidence="1">Uncharacterized protein</fullName>
    </submittedName>
</protein>
<dbReference type="HOGENOM" id="CLU_3220294_0_0_10"/>
<accession>L1NIA0</accession>
<organism evidence="1 2">
    <name type="scientific">Hoylesella saccharolytica F0055</name>
    <dbReference type="NCBI Taxonomy" id="1127699"/>
    <lineage>
        <taxon>Bacteria</taxon>
        <taxon>Pseudomonadati</taxon>
        <taxon>Bacteroidota</taxon>
        <taxon>Bacteroidia</taxon>
        <taxon>Bacteroidales</taxon>
        <taxon>Prevotellaceae</taxon>
        <taxon>Hoylesella</taxon>
    </lineage>
</organism>
<evidence type="ECO:0000313" key="2">
    <source>
        <dbReference type="Proteomes" id="UP000010433"/>
    </source>
</evidence>
<proteinExistence type="predicted"/>
<dbReference type="AlphaFoldDB" id="L1NIA0"/>
<dbReference type="EMBL" id="AMEP01000043">
    <property type="protein sequence ID" value="EKY02990.1"/>
    <property type="molecule type" value="Genomic_DNA"/>
</dbReference>
<reference evidence="1 2" key="1">
    <citation type="submission" date="2012-05" db="EMBL/GenBank/DDBJ databases">
        <authorList>
            <person name="Weinstock G."/>
            <person name="Sodergren E."/>
            <person name="Lobos E.A."/>
            <person name="Fulton L."/>
            <person name="Fulton R."/>
            <person name="Courtney L."/>
            <person name="Fronick C."/>
            <person name="O'Laughlin M."/>
            <person name="Godfrey J."/>
            <person name="Wilson R.M."/>
            <person name="Miner T."/>
            <person name="Farmer C."/>
            <person name="Delehaunty K."/>
            <person name="Cordes M."/>
            <person name="Minx P."/>
            <person name="Tomlinson C."/>
            <person name="Chen J."/>
            <person name="Wollam A."/>
            <person name="Pepin K.H."/>
            <person name="Bhonagiri V."/>
            <person name="Zhang X."/>
            <person name="Suruliraj S."/>
            <person name="Warren W."/>
            <person name="Mitreva M."/>
            <person name="Mardis E.R."/>
            <person name="Wilson R.K."/>
        </authorList>
    </citation>
    <scope>NUCLEOTIDE SEQUENCE [LARGE SCALE GENOMIC DNA]</scope>
    <source>
        <strain evidence="1 2">F0055</strain>
    </source>
</reference>
<dbReference type="STRING" id="1127699.HMPREF9151_00579"/>
<dbReference type="Proteomes" id="UP000010433">
    <property type="component" value="Unassembled WGS sequence"/>
</dbReference>
<gene>
    <name evidence="1" type="ORF">HMPREF9151_00579</name>
</gene>
<keyword evidence="2" id="KW-1185">Reference proteome</keyword>
<evidence type="ECO:0000313" key="1">
    <source>
        <dbReference type="EMBL" id="EKY02990.1"/>
    </source>
</evidence>
<name>L1NIA0_9BACT</name>
<comment type="caution">
    <text evidence="1">The sequence shown here is derived from an EMBL/GenBank/DDBJ whole genome shotgun (WGS) entry which is preliminary data.</text>
</comment>
<sequence length="44" mass="5153">MRYTFFCQSKVIVQPFRLTLKVQPTTTIVLKSYLCVETAQNMPK</sequence>